<evidence type="ECO:0000259" key="3">
    <source>
        <dbReference type="Pfam" id="PF11887"/>
    </source>
</evidence>
<protein>
    <submittedName>
        <fullName evidence="4">ABC transporter substrate-binding protein</fullName>
    </submittedName>
</protein>
<dbReference type="Pfam" id="PF11887">
    <property type="entry name" value="Mce4_CUP1"/>
    <property type="match status" value="1"/>
</dbReference>
<sequence length="404" mass="42292">MWVAAGTGVALVAVAGVVVWQSRTPGRRLAADFDKVVGIHEGSDVRVLGVKIGHVVAVKPQGRTVRVEMTYDPKFDIPASADAVIVPPSVVSDRYVQLTPAYSGGPRMADGATLPISRTAVPLEIDDVYKALDEFNKALGPEGANADGALSNVLATGRANLEGNGQNLHDTLDGLSKALTTLANGRQDLFGSVANLQQFTTALAQSDQQVRQFNQQLAGVSEQLAGERDELAAALHSLAIALAQVTSFVRDNREELKSNVAALTDLTGVLVRQQKAIIDILDVTPLALSNLNLAYNSRSGTLDTRDNLMGPYDPASYVCSLMVDTLSATQIPKECFALAQTLNAKKLPMPDQLRRLLGLPAGSAPPATVPANGSAVTPAVPGLPATGGLLANDPTLGGILRGRS</sequence>
<evidence type="ECO:0000313" key="4">
    <source>
        <dbReference type="EMBL" id="GII25423.1"/>
    </source>
</evidence>
<name>A0A8J3TFC3_9ACTN</name>
<keyword evidence="1" id="KW-0175">Coiled coil</keyword>
<dbReference type="PANTHER" id="PTHR33371">
    <property type="entry name" value="INTERMEMBRANE PHOSPHOLIPID TRANSPORT SYSTEM BINDING PROTEIN MLAD-RELATED"/>
    <property type="match status" value="1"/>
</dbReference>
<keyword evidence="5" id="KW-1185">Reference proteome</keyword>
<dbReference type="GO" id="GO:0005576">
    <property type="term" value="C:extracellular region"/>
    <property type="evidence" value="ECO:0007669"/>
    <property type="project" value="TreeGrafter"/>
</dbReference>
<dbReference type="InterPro" id="IPR003399">
    <property type="entry name" value="Mce/MlaD"/>
</dbReference>
<dbReference type="NCBIfam" id="TIGR00996">
    <property type="entry name" value="Mtu_fam_mce"/>
    <property type="match status" value="1"/>
</dbReference>
<dbReference type="Proteomes" id="UP000599074">
    <property type="component" value="Unassembled WGS sequence"/>
</dbReference>
<dbReference type="AlphaFoldDB" id="A0A8J3TFC3"/>
<accession>A0A8J3TFC3</accession>
<feature type="coiled-coil region" evidence="1">
    <location>
        <begin position="203"/>
        <end position="230"/>
    </location>
</feature>
<proteinExistence type="predicted"/>
<gene>
    <name evidence="4" type="ORF">Pme01_50200</name>
</gene>
<evidence type="ECO:0000256" key="1">
    <source>
        <dbReference type="SAM" id="Coils"/>
    </source>
</evidence>
<dbReference type="PANTHER" id="PTHR33371:SF4">
    <property type="entry name" value="INTERMEMBRANE PHOSPHOLIPID TRANSPORT SYSTEM BINDING PROTEIN MLAD"/>
    <property type="match status" value="1"/>
</dbReference>
<dbReference type="EMBL" id="BOON01000051">
    <property type="protein sequence ID" value="GII25423.1"/>
    <property type="molecule type" value="Genomic_DNA"/>
</dbReference>
<comment type="caution">
    <text evidence="4">The sequence shown here is derived from an EMBL/GenBank/DDBJ whole genome shotgun (WGS) entry which is preliminary data.</text>
</comment>
<feature type="domain" description="Mce/MlaD" evidence="2">
    <location>
        <begin position="26"/>
        <end position="100"/>
    </location>
</feature>
<dbReference type="InterPro" id="IPR005693">
    <property type="entry name" value="Mce"/>
</dbReference>
<evidence type="ECO:0000259" key="2">
    <source>
        <dbReference type="Pfam" id="PF02470"/>
    </source>
</evidence>
<feature type="domain" description="Mammalian cell entry C-terminal" evidence="3">
    <location>
        <begin position="107"/>
        <end position="275"/>
    </location>
</feature>
<dbReference type="Pfam" id="PF02470">
    <property type="entry name" value="MlaD"/>
    <property type="match status" value="1"/>
</dbReference>
<organism evidence="4 5">
    <name type="scientific">Planosporangium mesophilum</name>
    <dbReference type="NCBI Taxonomy" id="689768"/>
    <lineage>
        <taxon>Bacteria</taxon>
        <taxon>Bacillati</taxon>
        <taxon>Actinomycetota</taxon>
        <taxon>Actinomycetes</taxon>
        <taxon>Micromonosporales</taxon>
        <taxon>Micromonosporaceae</taxon>
        <taxon>Planosporangium</taxon>
    </lineage>
</organism>
<dbReference type="InterPro" id="IPR052336">
    <property type="entry name" value="MlaD_Phospholipid_Transporter"/>
</dbReference>
<reference evidence="4" key="1">
    <citation type="submission" date="2021-01" db="EMBL/GenBank/DDBJ databases">
        <title>Whole genome shotgun sequence of Planosporangium mesophilum NBRC 109066.</title>
        <authorList>
            <person name="Komaki H."/>
            <person name="Tamura T."/>
        </authorList>
    </citation>
    <scope>NUCLEOTIDE SEQUENCE</scope>
    <source>
        <strain evidence="4">NBRC 109066</strain>
    </source>
</reference>
<dbReference type="InterPro" id="IPR024516">
    <property type="entry name" value="Mce_C"/>
</dbReference>
<evidence type="ECO:0000313" key="5">
    <source>
        <dbReference type="Proteomes" id="UP000599074"/>
    </source>
</evidence>